<protein>
    <recommendedName>
        <fullName evidence="8 10">NH(3)-dependent NAD(+) synthetase</fullName>
        <ecNumber evidence="8 10">6.3.1.5</ecNumber>
    </recommendedName>
</protein>
<keyword evidence="13" id="KW-1185">Reference proteome</keyword>
<dbReference type="EC" id="6.3.1.5" evidence="8 10"/>
<feature type="domain" description="NAD/GMP synthase" evidence="11">
    <location>
        <begin position="24"/>
        <end position="264"/>
    </location>
</feature>
<feature type="binding site" evidence="8">
    <location>
        <position position="188"/>
    </location>
    <ligand>
        <name>ATP</name>
        <dbReference type="ChEBI" id="CHEBI:30616"/>
    </ligand>
</feature>
<evidence type="ECO:0000256" key="10">
    <source>
        <dbReference type="RuleBase" id="RU003812"/>
    </source>
</evidence>
<feature type="binding site" evidence="8">
    <location>
        <position position="52"/>
    </location>
    <ligand>
        <name>Mg(2+)</name>
        <dbReference type="ChEBI" id="CHEBI:18420"/>
    </ligand>
</feature>
<evidence type="ECO:0000256" key="9">
    <source>
        <dbReference type="RuleBase" id="RU003811"/>
    </source>
</evidence>
<dbReference type="NCBIfam" id="NF001979">
    <property type="entry name" value="PRK00768.1"/>
    <property type="match status" value="1"/>
</dbReference>
<dbReference type="RefSeq" id="WP_230066448.1">
    <property type="nucleotide sequence ID" value="NZ_BAABLL010000019.1"/>
</dbReference>
<dbReference type="Proteomes" id="UP001595773">
    <property type="component" value="Unassembled WGS sequence"/>
</dbReference>
<feature type="binding site" evidence="8">
    <location>
        <position position="159"/>
    </location>
    <ligand>
        <name>ATP</name>
        <dbReference type="ChEBI" id="CHEBI:30616"/>
    </ligand>
</feature>
<comment type="subunit">
    <text evidence="8">Homodimer.</text>
</comment>
<feature type="binding site" evidence="8">
    <location>
        <position position="179"/>
    </location>
    <ligand>
        <name>deamido-NAD(+)</name>
        <dbReference type="ChEBI" id="CHEBI:58437"/>
        <note>ligand shared between two neighboring subunits</note>
    </ligand>
</feature>
<name>A0ABV8QX58_9MICC</name>
<comment type="similarity">
    <text evidence="1 8 9">Belongs to the NAD synthetase family.</text>
</comment>
<gene>
    <name evidence="8 12" type="primary">nadE</name>
    <name evidence="12" type="ORF">ACFOW9_04340</name>
</gene>
<dbReference type="HAMAP" id="MF_00193">
    <property type="entry name" value="NadE_ammonia_dep"/>
    <property type="match status" value="1"/>
</dbReference>
<evidence type="ECO:0000256" key="4">
    <source>
        <dbReference type="ARBA" id="ARBA00022741"/>
    </source>
</evidence>
<keyword evidence="5 8" id="KW-0067">ATP-binding</keyword>
<comment type="caution">
    <text evidence="12">The sequence shown here is derived from an EMBL/GenBank/DDBJ whole genome shotgun (WGS) entry which is preliminary data.</text>
</comment>
<accession>A0ABV8QX58</accession>
<keyword evidence="4 8" id="KW-0547">Nucleotide-binding</keyword>
<evidence type="ECO:0000313" key="12">
    <source>
        <dbReference type="EMBL" id="MFC4264825.1"/>
    </source>
</evidence>
<comment type="pathway">
    <text evidence="8">Cofactor biosynthesis; NAD(+) biosynthesis; NAD(+) from deamido-NAD(+) (ammonia route): step 1/1.</text>
</comment>
<evidence type="ECO:0000256" key="5">
    <source>
        <dbReference type="ARBA" id="ARBA00022840"/>
    </source>
</evidence>
<evidence type="ECO:0000256" key="7">
    <source>
        <dbReference type="ARBA" id="ARBA00023027"/>
    </source>
</evidence>
<evidence type="ECO:0000256" key="2">
    <source>
        <dbReference type="ARBA" id="ARBA00022598"/>
    </source>
</evidence>
<dbReference type="GO" id="GO:0008795">
    <property type="term" value="F:NAD+ synthase activity"/>
    <property type="evidence" value="ECO:0007669"/>
    <property type="project" value="UniProtKB-EC"/>
</dbReference>
<sequence length="273" mass="29732">MRELQAQIIAELGVQPVIDPATEVKRRVQFLKDYLKKTGTKGYVLGISGGLDSTLAGRLAQLAVEELAEEGITANFIALRLPYGIQHDEDDAQMALAFINAKTAKTFNIAPAVDGFTVEFAKSATSAISDFNKGNVKARSRMVAQYALAGQENLLVIGTDHAAESVTGFFTKFGDGGADILPLYTLNKRQNRALLQHLGAPEQLWAKVPTADLLDGIPGRTDEAELGVSYAQIDDYLEGKDIGDTPASSIEKRFLNSRHKRAIPVSLLDTWWR</sequence>
<organism evidence="12 13">
    <name type="scientific">Arthrobacter cryoconiti</name>
    <dbReference type="NCBI Taxonomy" id="748907"/>
    <lineage>
        <taxon>Bacteria</taxon>
        <taxon>Bacillati</taxon>
        <taxon>Actinomycetota</taxon>
        <taxon>Actinomycetes</taxon>
        <taxon>Micrococcales</taxon>
        <taxon>Micrococcaceae</taxon>
        <taxon>Arthrobacter</taxon>
    </lineage>
</organism>
<keyword evidence="7 8" id="KW-0520">NAD</keyword>
<dbReference type="NCBIfam" id="TIGR00552">
    <property type="entry name" value="nadE"/>
    <property type="match status" value="1"/>
</dbReference>
<feature type="binding site" description="in other chain" evidence="8">
    <location>
        <position position="172"/>
    </location>
    <ligand>
        <name>deamido-NAD(+)</name>
        <dbReference type="ChEBI" id="CHEBI:58437"/>
        <note>ligand shared between two neighboring subunits</note>
    </ligand>
</feature>
<dbReference type="Gene3D" id="3.40.50.620">
    <property type="entry name" value="HUPs"/>
    <property type="match status" value="1"/>
</dbReference>
<keyword evidence="6 8" id="KW-0460">Magnesium</keyword>
<dbReference type="PANTHER" id="PTHR23090:SF7">
    <property type="entry name" value="NH(3)-DEPENDENT NAD(+) SYNTHETASE"/>
    <property type="match status" value="1"/>
</dbReference>
<evidence type="ECO:0000256" key="3">
    <source>
        <dbReference type="ARBA" id="ARBA00022723"/>
    </source>
</evidence>
<dbReference type="Pfam" id="PF02540">
    <property type="entry name" value="NAD_synthase"/>
    <property type="match status" value="1"/>
</dbReference>
<evidence type="ECO:0000259" key="11">
    <source>
        <dbReference type="Pfam" id="PF02540"/>
    </source>
</evidence>
<feature type="binding site" evidence="8">
    <location>
        <position position="164"/>
    </location>
    <ligand>
        <name>Mg(2+)</name>
        <dbReference type="ChEBI" id="CHEBI:18420"/>
    </ligand>
</feature>
<dbReference type="InterPro" id="IPR022310">
    <property type="entry name" value="NAD/GMP_synthase"/>
</dbReference>
<dbReference type="InterPro" id="IPR003694">
    <property type="entry name" value="NAD_synthase"/>
</dbReference>
<comment type="catalytic activity">
    <reaction evidence="8 10">
        <text>deamido-NAD(+) + NH4(+) + ATP = AMP + diphosphate + NAD(+) + H(+)</text>
        <dbReference type="Rhea" id="RHEA:21188"/>
        <dbReference type="ChEBI" id="CHEBI:15378"/>
        <dbReference type="ChEBI" id="CHEBI:28938"/>
        <dbReference type="ChEBI" id="CHEBI:30616"/>
        <dbReference type="ChEBI" id="CHEBI:33019"/>
        <dbReference type="ChEBI" id="CHEBI:57540"/>
        <dbReference type="ChEBI" id="CHEBI:58437"/>
        <dbReference type="ChEBI" id="CHEBI:456215"/>
        <dbReference type="EC" id="6.3.1.5"/>
    </reaction>
</comment>
<proteinExistence type="inferred from homology"/>
<dbReference type="InterPro" id="IPR014729">
    <property type="entry name" value="Rossmann-like_a/b/a_fold"/>
</dbReference>
<feature type="binding site" description="in other chain" evidence="8">
    <location>
        <begin position="259"/>
        <end position="260"/>
    </location>
    <ligand>
        <name>deamido-NAD(+)</name>
        <dbReference type="ChEBI" id="CHEBI:58437"/>
        <note>ligand shared between two neighboring subunits</note>
    </ligand>
</feature>
<reference evidence="13" key="1">
    <citation type="journal article" date="2019" name="Int. J. Syst. Evol. Microbiol.">
        <title>The Global Catalogue of Microorganisms (GCM) 10K type strain sequencing project: providing services to taxonomists for standard genome sequencing and annotation.</title>
        <authorList>
            <consortium name="The Broad Institute Genomics Platform"/>
            <consortium name="The Broad Institute Genome Sequencing Center for Infectious Disease"/>
            <person name="Wu L."/>
            <person name="Ma J."/>
        </authorList>
    </citation>
    <scope>NUCLEOTIDE SEQUENCE [LARGE SCALE GENOMIC DNA]</scope>
    <source>
        <strain evidence="13">CGMCC 1.10698</strain>
    </source>
</reference>
<keyword evidence="2 8" id="KW-0436">Ligase</keyword>
<feature type="binding site" evidence="8">
    <location>
        <position position="210"/>
    </location>
    <ligand>
        <name>ATP</name>
        <dbReference type="ChEBI" id="CHEBI:30616"/>
    </ligand>
</feature>
<evidence type="ECO:0000256" key="8">
    <source>
        <dbReference type="HAMAP-Rule" id="MF_00193"/>
    </source>
</evidence>
<dbReference type="CDD" id="cd00553">
    <property type="entry name" value="NAD_synthase"/>
    <property type="match status" value="1"/>
</dbReference>
<keyword evidence="3 8" id="KW-0479">Metal-binding</keyword>
<evidence type="ECO:0000313" key="13">
    <source>
        <dbReference type="Proteomes" id="UP001595773"/>
    </source>
</evidence>
<dbReference type="InterPro" id="IPR022926">
    <property type="entry name" value="NH(3)-dep_NAD(+)_synth"/>
</dbReference>
<evidence type="ECO:0000256" key="6">
    <source>
        <dbReference type="ARBA" id="ARBA00022842"/>
    </source>
</evidence>
<evidence type="ECO:0000256" key="1">
    <source>
        <dbReference type="ARBA" id="ARBA00005859"/>
    </source>
</evidence>
<feature type="binding site" description="in other chain" evidence="8">
    <location>
        <position position="139"/>
    </location>
    <ligand>
        <name>deamido-NAD(+)</name>
        <dbReference type="ChEBI" id="CHEBI:58437"/>
        <note>ligand shared between two neighboring subunits</note>
    </ligand>
</feature>
<comment type="function">
    <text evidence="8">Catalyzes the ATP-dependent amidation of deamido-NAD to form NAD. Uses ammonia as a nitrogen source.</text>
</comment>
<feature type="binding site" evidence="8">
    <location>
        <begin position="46"/>
        <end position="53"/>
    </location>
    <ligand>
        <name>ATP</name>
        <dbReference type="ChEBI" id="CHEBI:30616"/>
    </ligand>
</feature>
<dbReference type="SUPFAM" id="SSF52402">
    <property type="entry name" value="Adenine nucleotide alpha hydrolases-like"/>
    <property type="match status" value="1"/>
</dbReference>
<dbReference type="PANTHER" id="PTHR23090">
    <property type="entry name" value="NH 3 /GLUTAMINE-DEPENDENT NAD + SYNTHETASE"/>
    <property type="match status" value="1"/>
</dbReference>
<dbReference type="EMBL" id="JBHSCQ010000005">
    <property type="protein sequence ID" value="MFC4264825.1"/>
    <property type="molecule type" value="Genomic_DNA"/>
</dbReference>